<dbReference type="GO" id="GO:0005886">
    <property type="term" value="C:plasma membrane"/>
    <property type="evidence" value="ECO:0007669"/>
    <property type="project" value="UniProtKB-SubCell"/>
</dbReference>
<feature type="transmembrane region" description="Helical" evidence="12">
    <location>
        <begin position="30"/>
        <end position="51"/>
    </location>
</feature>
<feature type="transmembrane region" description="Helical" evidence="12">
    <location>
        <begin position="271"/>
        <end position="293"/>
    </location>
</feature>
<feature type="compositionally biased region" description="Basic and acidic residues" evidence="11">
    <location>
        <begin position="609"/>
        <end position="618"/>
    </location>
</feature>
<feature type="region of interest" description="Disordered" evidence="11">
    <location>
        <begin position="609"/>
        <end position="632"/>
    </location>
</feature>
<sequence>MEACVDDNQFGPRVNPRCRSFDFTLLFEDVFFIALPAAVLLVLLPLRLRWLHRTSVKVKTYRLAIWKLSLLIVLFVLQILFVALRLRTPAIHTNASLAAGILNIAATFAAACASFLEDQRSIRPSDLLVIYLTMAAMCAIAPLRSLWSISPTNACTGLWTALFVITVACLCMESVHKTGLLRLQSYNPTKEQICGFWSRSLFIWILSLFRVGYSHILRMEDIPEVDHDLRGEVTGEKLQKAWEKSRGKHRLVRATFAAYRFSCLSAILPRLALSAFTFAQPFLITATVNYINIPSSPESQKYGPAIVGAYVLVYTGYAPTNLLLANVPMEFSPFATFAIYAIISVVKQDTTLLSAQAFTSLALISLLTGPLLNFCQAMPALAQAVSCFDRIDEYLTVDPQSSKRSMSTDSIARPSDDGVELQQKPSGALPEGLLASFHAATISKSPDAEAVFDRLTLNVRRGVTMITGPVGCGKTTLLESILGASFVKRGSVVASLSRAAYCSQVPWIQNQTIRQNIVGPNGFDEKWFKYTCWACGLENDLQTISDGDSHIAGSNDYLLAHADEVILLDNGQVVDQGTYQYILERSPEIAAELQELHENASAPDIADSKVDDCEHRSEPPSSTGPDTTTHQDVDWSRQRGTWSVYQYYFHRAGYVSLFIFLIFAIIYSFSSVFSTLWLQWWVEENERKPNSRLGMFGQDMELIDMNLPLYAVNFVERGIAVLLAAVVTSLKGNFSAASIGVALNLLLTFNQTITRTIKMWTMVEISIGAVSRVRNFVQDTPSIKRDFNPESGRLPFVACNGAIDFEDVSAGHSFNEAPILKGITLSIKPGQKIAVCGPSGSGKTSLIMALLGMIEIKQGQVLLDGSDLSSERQALRGNINVIPQDPLFLPGTARFNLDPHQRASDEKIADAVKAVGLWSRFCAKGGLDADFVPSDWSVGQKQLLALARTLVHKAPILLLDEATSSVDWETETTMQDIIDREFASQTIIAVCHRFRFIDRFDRVAVIQQGELVEYDDPTALLERDTQFRRLFRALQESSASGA</sequence>
<evidence type="ECO:0000256" key="2">
    <source>
        <dbReference type="ARBA" id="ARBA00009726"/>
    </source>
</evidence>
<feature type="region of interest" description="Disordered" evidence="11">
    <location>
        <begin position="400"/>
        <end position="422"/>
    </location>
</feature>
<feature type="transmembrane region" description="Helical" evidence="12">
    <location>
        <begin position="128"/>
        <end position="150"/>
    </location>
</feature>
<name>A0A5N6J842_9EURO</name>
<dbReference type="SUPFAM" id="SSF52540">
    <property type="entry name" value="P-loop containing nucleoside triphosphate hydrolases"/>
    <property type="match status" value="2"/>
</dbReference>
<evidence type="ECO:0000256" key="4">
    <source>
        <dbReference type="ARBA" id="ARBA00022475"/>
    </source>
</evidence>
<evidence type="ECO:0000256" key="3">
    <source>
        <dbReference type="ARBA" id="ARBA00022448"/>
    </source>
</evidence>
<dbReference type="PROSITE" id="PS50893">
    <property type="entry name" value="ABC_TRANSPORTER_2"/>
    <property type="match status" value="1"/>
</dbReference>
<comment type="similarity">
    <text evidence="2">Belongs to the ABC transporter superfamily. ABCC family. Conjugate transporter (TC 3.A.1.208) subfamily.</text>
</comment>
<comment type="subcellular location">
    <subcellularLocation>
        <location evidence="1">Cell membrane</location>
        <topology evidence="1">Multi-pass membrane protein</topology>
    </subcellularLocation>
</comment>
<dbReference type="GO" id="GO:0042626">
    <property type="term" value="F:ATPase-coupled transmembrane transporter activity"/>
    <property type="evidence" value="ECO:0007669"/>
    <property type="project" value="TreeGrafter"/>
</dbReference>
<dbReference type="InterPro" id="IPR036640">
    <property type="entry name" value="ABC1_TM_sf"/>
</dbReference>
<feature type="transmembrane region" description="Helical" evidence="12">
    <location>
        <begin position="96"/>
        <end position="116"/>
    </location>
</feature>
<keyword evidence="4" id="KW-1003">Cell membrane</keyword>
<dbReference type="AlphaFoldDB" id="A0A5N6J842"/>
<keyword evidence="10" id="KW-0325">Glycoprotein</keyword>
<dbReference type="GO" id="GO:0016887">
    <property type="term" value="F:ATP hydrolysis activity"/>
    <property type="evidence" value="ECO:0007669"/>
    <property type="project" value="InterPro"/>
</dbReference>
<evidence type="ECO:0000256" key="7">
    <source>
        <dbReference type="ARBA" id="ARBA00022840"/>
    </source>
</evidence>
<keyword evidence="6" id="KW-0547">Nucleotide-binding</keyword>
<dbReference type="InterPro" id="IPR056227">
    <property type="entry name" value="TMD0_ABC"/>
</dbReference>
<dbReference type="InterPro" id="IPR027417">
    <property type="entry name" value="P-loop_NTPase"/>
</dbReference>
<dbReference type="PANTHER" id="PTHR24223:SF404">
    <property type="entry name" value="ABC MULTIDRUG TRANSPORTER (EUROFUNG)-RELATED"/>
    <property type="match status" value="1"/>
</dbReference>
<dbReference type="GO" id="GO:0005524">
    <property type="term" value="F:ATP binding"/>
    <property type="evidence" value="ECO:0007669"/>
    <property type="project" value="UniProtKB-KW"/>
</dbReference>
<evidence type="ECO:0000256" key="1">
    <source>
        <dbReference type="ARBA" id="ARBA00004651"/>
    </source>
</evidence>
<feature type="transmembrane region" description="Helical" evidence="12">
    <location>
        <begin position="654"/>
        <end position="678"/>
    </location>
</feature>
<keyword evidence="15" id="KW-1185">Reference proteome</keyword>
<feature type="transmembrane region" description="Helical" evidence="12">
    <location>
        <begin position="305"/>
        <end position="325"/>
    </location>
</feature>
<dbReference type="Proteomes" id="UP000326289">
    <property type="component" value="Unassembled WGS sequence"/>
</dbReference>
<evidence type="ECO:0000313" key="15">
    <source>
        <dbReference type="Proteomes" id="UP000326289"/>
    </source>
</evidence>
<evidence type="ECO:0000256" key="10">
    <source>
        <dbReference type="ARBA" id="ARBA00023180"/>
    </source>
</evidence>
<evidence type="ECO:0000256" key="6">
    <source>
        <dbReference type="ARBA" id="ARBA00022741"/>
    </source>
</evidence>
<dbReference type="Gene3D" id="1.20.1560.10">
    <property type="entry name" value="ABC transporter type 1, transmembrane domain"/>
    <property type="match status" value="2"/>
</dbReference>
<feature type="transmembrane region" description="Helical" evidence="12">
    <location>
        <begin position="63"/>
        <end position="84"/>
    </location>
</feature>
<dbReference type="Pfam" id="PF00005">
    <property type="entry name" value="ABC_tran"/>
    <property type="match status" value="1"/>
</dbReference>
<proteinExistence type="inferred from homology"/>
<reference evidence="14 15" key="1">
    <citation type="submission" date="2019-04" db="EMBL/GenBank/DDBJ databases">
        <title>Fungal friends and foes A comparative genomics study of 23 Aspergillus species from section Flavi.</title>
        <authorList>
            <consortium name="DOE Joint Genome Institute"/>
            <person name="Kjaerbolling I."/>
            <person name="Vesth T.C."/>
            <person name="Frisvad J.C."/>
            <person name="Nybo J.L."/>
            <person name="Theobald S."/>
            <person name="Kildgaard S."/>
            <person name="Petersen T.I."/>
            <person name="Kuo A."/>
            <person name="Sato A."/>
            <person name="Lyhne E.K."/>
            <person name="Kogle M.E."/>
            <person name="Wiebenga A."/>
            <person name="Kun R.S."/>
            <person name="Lubbers R.J."/>
            <person name="Makela M.R."/>
            <person name="Barry K."/>
            <person name="Chovatia M."/>
            <person name="Clum A."/>
            <person name="Daum C."/>
            <person name="Haridas S."/>
            <person name="He G."/>
            <person name="LaButti K."/>
            <person name="Lipzen A."/>
            <person name="Mondo S."/>
            <person name="Pangilinan J."/>
            <person name="Riley R."/>
            <person name="Salamov A."/>
            <person name="Simmons B.A."/>
            <person name="Magnuson J.K."/>
            <person name="Henrissat B."/>
            <person name="Mortensen U.H."/>
            <person name="Larsen T.O."/>
            <person name="De vries R.P."/>
            <person name="Grigoriev I.V."/>
            <person name="Machida M."/>
            <person name="Baker S.E."/>
            <person name="Andersen M.R."/>
        </authorList>
    </citation>
    <scope>NUCLEOTIDE SEQUENCE [LARGE SCALE GENOMIC DNA]</scope>
    <source>
        <strain evidence="14 15">CBS 117635</strain>
    </source>
</reference>
<feature type="transmembrane region" description="Helical" evidence="12">
    <location>
        <begin position="156"/>
        <end position="175"/>
    </location>
</feature>
<evidence type="ECO:0000256" key="9">
    <source>
        <dbReference type="ARBA" id="ARBA00023136"/>
    </source>
</evidence>
<keyword evidence="3" id="KW-0813">Transport</keyword>
<dbReference type="InterPro" id="IPR050173">
    <property type="entry name" value="ABC_transporter_C-like"/>
</dbReference>
<organism evidence="14 15">
    <name type="scientific">Aspergillus minisclerotigenes</name>
    <dbReference type="NCBI Taxonomy" id="656917"/>
    <lineage>
        <taxon>Eukaryota</taxon>
        <taxon>Fungi</taxon>
        <taxon>Dikarya</taxon>
        <taxon>Ascomycota</taxon>
        <taxon>Pezizomycotina</taxon>
        <taxon>Eurotiomycetes</taxon>
        <taxon>Eurotiomycetidae</taxon>
        <taxon>Eurotiales</taxon>
        <taxon>Aspergillaceae</taxon>
        <taxon>Aspergillus</taxon>
        <taxon>Aspergillus subgen. Circumdati</taxon>
    </lineage>
</organism>
<dbReference type="SMART" id="SM00382">
    <property type="entry name" value="AAA"/>
    <property type="match status" value="2"/>
</dbReference>
<keyword evidence="8 12" id="KW-1133">Transmembrane helix</keyword>
<feature type="compositionally biased region" description="Polar residues" evidence="11">
    <location>
        <begin position="400"/>
        <end position="410"/>
    </location>
</feature>
<dbReference type="InterPro" id="IPR003439">
    <property type="entry name" value="ABC_transporter-like_ATP-bd"/>
</dbReference>
<evidence type="ECO:0000256" key="5">
    <source>
        <dbReference type="ARBA" id="ARBA00022692"/>
    </source>
</evidence>
<dbReference type="EMBL" id="ML732785">
    <property type="protein sequence ID" value="KAB8274895.1"/>
    <property type="molecule type" value="Genomic_DNA"/>
</dbReference>
<dbReference type="Gene3D" id="3.40.50.300">
    <property type="entry name" value="P-loop containing nucleotide triphosphate hydrolases"/>
    <property type="match status" value="2"/>
</dbReference>
<keyword evidence="7" id="KW-0067">ATP-binding</keyword>
<keyword evidence="9 12" id="KW-0472">Membrane</keyword>
<accession>A0A5N6J842</accession>
<feature type="transmembrane region" description="Helical" evidence="12">
    <location>
        <begin position="196"/>
        <end position="213"/>
    </location>
</feature>
<dbReference type="PANTHER" id="PTHR24223">
    <property type="entry name" value="ATP-BINDING CASSETTE SUB-FAMILY C"/>
    <property type="match status" value="1"/>
</dbReference>
<dbReference type="FunFam" id="3.40.50.300:FF:002145">
    <property type="entry name" value="ABC transporter (MsbA subfamily)"/>
    <property type="match status" value="1"/>
</dbReference>
<evidence type="ECO:0000313" key="14">
    <source>
        <dbReference type="EMBL" id="KAB8274895.1"/>
    </source>
</evidence>
<feature type="transmembrane region" description="Helical" evidence="12">
    <location>
        <begin position="353"/>
        <end position="372"/>
    </location>
</feature>
<evidence type="ECO:0000256" key="12">
    <source>
        <dbReference type="SAM" id="Phobius"/>
    </source>
</evidence>
<keyword evidence="5 12" id="KW-0812">Transmembrane</keyword>
<evidence type="ECO:0000256" key="8">
    <source>
        <dbReference type="ARBA" id="ARBA00022989"/>
    </source>
</evidence>
<feature type="compositionally biased region" description="Polar residues" evidence="11">
    <location>
        <begin position="619"/>
        <end position="628"/>
    </location>
</feature>
<dbReference type="Pfam" id="PF24357">
    <property type="entry name" value="TMD0_ABC"/>
    <property type="match status" value="1"/>
</dbReference>
<gene>
    <name evidence="14" type="ORF">BDV30DRAFT_225514</name>
</gene>
<protein>
    <recommendedName>
        <fullName evidence="13">ABC transporter domain-containing protein</fullName>
    </recommendedName>
</protein>
<evidence type="ECO:0000259" key="13">
    <source>
        <dbReference type="PROSITE" id="PS50893"/>
    </source>
</evidence>
<dbReference type="InterPro" id="IPR003593">
    <property type="entry name" value="AAA+_ATPase"/>
</dbReference>
<evidence type="ECO:0000256" key="11">
    <source>
        <dbReference type="SAM" id="MobiDB-lite"/>
    </source>
</evidence>
<feature type="domain" description="ABC transporter" evidence="13">
    <location>
        <begin position="803"/>
        <end position="1033"/>
    </location>
</feature>